<evidence type="ECO:0000259" key="2">
    <source>
        <dbReference type="Pfam" id="PF03372"/>
    </source>
</evidence>
<protein>
    <submittedName>
        <fullName evidence="3">Endonuclease/exonuclease/phosphatase family protein</fullName>
    </submittedName>
</protein>
<reference evidence="4" key="1">
    <citation type="journal article" date="2019" name="Int. J. Syst. Evol. Microbiol.">
        <title>The Global Catalogue of Microorganisms (GCM) 10K type strain sequencing project: providing services to taxonomists for standard genome sequencing and annotation.</title>
        <authorList>
            <consortium name="The Broad Institute Genomics Platform"/>
            <consortium name="The Broad Institute Genome Sequencing Center for Infectious Disease"/>
            <person name="Wu L."/>
            <person name="Ma J."/>
        </authorList>
    </citation>
    <scope>NUCLEOTIDE SEQUENCE [LARGE SCALE GENOMIC DNA]</scope>
    <source>
        <strain evidence="4">CECT 7069</strain>
    </source>
</reference>
<dbReference type="RefSeq" id="WP_238226519.1">
    <property type="nucleotide sequence ID" value="NZ_BPQD01000018.1"/>
</dbReference>
<evidence type="ECO:0000256" key="1">
    <source>
        <dbReference type="SAM" id="Phobius"/>
    </source>
</evidence>
<keyword evidence="3" id="KW-0540">Nuclease</keyword>
<feature type="domain" description="Endonuclease/exonuclease/phosphatase" evidence="2">
    <location>
        <begin position="110"/>
        <end position="312"/>
    </location>
</feature>
<proteinExistence type="predicted"/>
<feature type="transmembrane region" description="Helical" evidence="1">
    <location>
        <begin position="36"/>
        <end position="55"/>
    </location>
</feature>
<dbReference type="Gene3D" id="3.60.10.10">
    <property type="entry name" value="Endonuclease/exonuclease/phosphatase"/>
    <property type="match status" value="1"/>
</dbReference>
<keyword evidence="1" id="KW-0812">Transmembrane</keyword>
<accession>A0ABT8BNI4</accession>
<dbReference type="GO" id="GO:0004519">
    <property type="term" value="F:endonuclease activity"/>
    <property type="evidence" value="ECO:0007669"/>
    <property type="project" value="UniProtKB-KW"/>
</dbReference>
<name>A0ABT8BNI4_9HYPH</name>
<feature type="transmembrane region" description="Helical" evidence="1">
    <location>
        <begin position="6"/>
        <end position="24"/>
    </location>
</feature>
<feature type="transmembrane region" description="Helical" evidence="1">
    <location>
        <begin position="61"/>
        <end position="77"/>
    </location>
</feature>
<keyword evidence="1" id="KW-0472">Membrane</keyword>
<keyword evidence="4" id="KW-1185">Reference proteome</keyword>
<keyword evidence="1" id="KW-1133">Transmembrane helix</keyword>
<dbReference type="SUPFAM" id="SSF56219">
    <property type="entry name" value="DNase I-like"/>
    <property type="match status" value="1"/>
</dbReference>
<evidence type="ECO:0000313" key="3">
    <source>
        <dbReference type="EMBL" id="MDN3593105.1"/>
    </source>
</evidence>
<dbReference type="Proteomes" id="UP001224644">
    <property type="component" value="Unassembled WGS sequence"/>
</dbReference>
<dbReference type="InterPro" id="IPR005135">
    <property type="entry name" value="Endo/exonuclease/phosphatase"/>
</dbReference>
<gene>
    <name evidence="3" type="ORF">QWZ12_21140</name>
</gene>
<dbReference type="EMBL" id="JAUFPX010000035">
    <property type="protein sequence ID" value="MDN3593105.1"/>
    <property type="molecule type" value="Genomic_DNA"/>
</dbReference>
<comment type="caution">
    <text evidence="3">The sequence shown here is derived from an EMBL/GenBank/DDBJ whole genome shotgun (WGS) entry which is preliminary data.</text>
</comment>
<organism evidence="3 4">
    <name type="scientific">Methylobacterium adhaesivum</name>
    <dbReference type="NCBI Taxonomy" id="333297"/>
    <lineage>
        <taxon>Bacteria</taxon>
        <taxon>Pseudomonadati</taxon>
        <taxon>Pseudomonadota</taxon>
        <taxon>Alphaproteobacteria</taxon>
        <taxon>Hyphomicrobiales</taxon>
        <taxon>Methylobacteriaceae</taxon>
        <taxon>Methylobacterium</taxon>
    </lineage>
</organism>
<dbReference type="InterPro" id="IPR036691">
    <property type="entry name" value="Endo/exonu/phosph_ase_sf"/>
</dbReference>
<dbReference type="Pfam" id="PF03372">
    <property type="entry name" value="Exo_endo_phos"/>
    <property type="match status" value="1"/>
</dbReference>
<keyword evidence="3" id="KW-0255">Endonuclease</keyword>
<sequence>MSAWLWGLKGIGWLLVVSTLLPFIRSDAGFIRTFDFPRLQVAVAIVPVLAGLLAFSRDLNAMVLAVALVACLAYQLTRIAPFTRLHAPQAVSATEATCRSDGRVSILVANVLQDNTDHDALLRLVARHDPDLILLLETDARWRDALAPLRARYPTLVEQAQPNTYGLLFYARLPLENPQIRFLLEDDVPSIRTGVVLPSGERFTFYGVHPRPPHPGQSSAPRDAELVIVAHEVREAGGPAVVAGDLNDVAWSRTTTLFQKISGLLDPRIGRGLFPTFNAKWPMLRWPLDHVFFSDDFLLGRLERLSHIGSDHFPILISLCRSTAAPKVQEAPQADAADLEAGREAIEAAQ</sequence>
<evidence type="ECO:0000313" key="4">
    <source>
        <dbReference type="Proteomes" id="UP001224644"/>
    </source>
</evidence>
<keyword evidence="3" id="KW-0378">Hydrolase</keyword>